<feature type="region of interest" description="Disordered" evidence="1">
    <location>
        <begin position="1"/>
        <end position="36"/>
    </location>
</feature>
<dbReference type="EMBL" id="CAJNJA010077119">
    <property type="protein sequence ID" value="CAE7919337.1"/>
    <property type="molecule type" value="Genomic_DNA"/>
</dbReference>
<evidence type="ECO:0000313" key="2">
    <source>
        <dbReference type="EMBL" id="CAE7919337.1"/>
    </source>
</evidence>
<protein>
    <submittedName>
        <fullName evidence="2">Uncharacterized protein</fullName>
    </submittedName>
</protein>
<reference evidence="2" key="1">
    <citation type="submission" date="2021-02" db="EMBL/GenBank/DDBJ databases">
        <authorList>
            <person name="Dougan E. K."/>
            <person name="Rhodes N."/>
            <person name="Thang M."/>
            <person name="Chan C."/>
        </authorList>
    </citation>
    <scope>NUCLEOTIDE SEQUENCE</scope>
</reference>
<feature type="compositionally biased region" description="Polar residues" evidence="1">
    <location>
        <begin position="11"/>
        <end position="30"/>
    </location>
</feature>
<dbReference type="AlphaFoldDB" id="A0A813BUC3"/>
<name>A0A813BUC3_9DINO</name>
<sequence>MRATVQDPPLSISTSKRPSRPQGHTAQAQAPNPKLSWLPHRSLKALRPKLGFPLCDTILEKALEPSNAVRDGKGSYQGLAKLKVKHNDCRGRQEEKKIQYDMCNDQKENEQQLMTASCDQNFTKFYQKAGATTTGQWGATCDTKQSTYQQNAPADIPLIHQPPGQEQG</sequence>
<dbReference type="OrthoDB" id="10281238at2759"/>
<keyword evidence="3" id="KW-1185">Reference proteome</keyword>
<comment type="caution">
    <text evidence="2">The sequence shown here is derived from an EMBL/GenBank/DDBJ whole genome shotgun (WGS) entry which is preliminary data.</text>
</comment>
<proteinExistence type="predicted"/>
<accession>A0A813BUC3</accession>
<gene>
    <name evidence="2" type="ORF">SNEC2469_LOCUS31611</name>
</gene>
<feature type="region of interest" description="Disordered" evidence="1">
    <location>
        <begin position="146"/>
        <end position="168"/>
    </location>
</feature>
<evidence type="ECO:0000313" key="3">
    <source>
        <dbReference type="Proteomes" id="UP000601435"/>
    </source>
</evidence>
<dbReference type="Proteomes" id="UP000601435">
    <property type="component" value="Unassembled WGS sequence"/>
</dbReference>
<evidence type="ECO:0000256" key="1">
    <source>
        <dbReference type="SAM" id="MobiDB-lite"/>
    </source>
</evidence>
<organism evidence="2 3">
    <name type="scientific">Symbiodinium necroappetens</name>
    <dbReference type="NCBI Taxonomy" id="1628268"/>
    <lineage>
        <taxon>Eukaryota</taxon>
        <taxon>Sar</taxon>
        <taxon>Alveolata</taxon>
        <taxon>Dinophyceae</taxon>
        <taxon>Suessiales</taxon>
        <taxon>Symbiodiniaceae</taxon>
        <taxon>Symbiodinium</taxon>
    </lineage>
</organism>